<dbReference type="PANTHER" id="PTHR34039:SF1">
    <property type="entry name" value="UPF0102 PROTEIN YRAN"/>
    <property type="match status" value="1"/>
</dbReference>
<evidence type="ECO:0000256" key="1">
    <source>
        <dbReference type="ARBA" id="ARBA00006738"/>
    </source>
</evidence>
<dbReference type="NCBIfam" id="TIGR00252">
    <property type="entry name" value="YraN family protein"/>
    <property type="match status" value="1"/>
</dbReference>
<reference evidence="4" key="1">
    <citation type="submission" date="2017-09" db="EMBL/GenBank/DDBJ databases">
        <title>Depth-based differentiation of microbial function through sediment-hosted aquifers and enrichment of novel symbionts in the deep terrestrial subsurface.</title>
        <authorList>
            <person name="Probst A.J."/>
            <person name="Ladd B."/>
            <person name="Jarett J.K."/>
            <person name="Geller-Mcgrath D.E."/>
            <person name="Sieber C.M.K."/>
            <person name="Emerson J.B."/>
            <person name="Anantharaman K."/>
            <person name="Thomas B.C."/>
            <person name="Malmstrom R."/>
            <person name="Stieglmeier M."/>
            <person name="Klingl A."/>
            <person name="Woyke T."/>
            <person name="Ryan C.M."/>
            <person name="Banfield J.F."/>
        </authorList>
    </citation>
    <scope>NUCLEOTIDE SEQUENCE [LARGE SCALE GENOMIC DNA]</scope>
</reference>
<evidence type="ECO:0000313" key="4">
    <source>
        <dbReference type="Proteomes" id="UP000229307"/>
    </source>
</evidence>
<sequence length="121" mass="13925">MDKIGLGKRGEDIAAGYLKKRGYKIIERNYRSRLGEIDIVAAHRSFTVFVEVKTRTGNDFGFPQESVEERKQRRMVRVAQVYIKHRRLPDGHFRFDVVSIDFSGKKPSVNLIPGAFLSEPE</sequence>
<dbReference type="Proteomes" id="UP000229307">
    <property type="component" value="Unassembled WGS sequence"/>
</dbReference>
<dbReference type="InterPro" id="IPR011335">
    <property type="entry name" value="Restrct_endonuc-II-like"/>
</dbReference>
<gene>
    <name evidence="3" type="ORF">COY52_11410</name>
</gene>
<name>A0A2M7S559_9BACT</name>
<comment type="caution">
    <text evidence="3">The sequence shown here is derived from an EMBL/GenBank/DDBJ whole genome shotgun (WGS) entry which is preliminary data.</text>
</comment>
<protein>
    <recommendedName>
        <fullName evidence="2">UPF0102 protein COY52_11410</fullName>
    </recommendedName>
</protein>
<dbReference type="CDD" id="cd20736">
    <property type="entry name" value="PoNe_Nuclease"/>
    <property type="match status" value="1"/>
</dbReference>
<dbReference type="PANTHER" id="PTHR34039">
    <property type="entry name" value="UPF0102 PROTEIN YRAN"/>
    <property type="match status" value="1"/>
</dbReference>
<dbReference type="InterPro" id="IPR011856">
    <property type="entry name" value="tRNA_endonuc-like_dom_sf"/>
</dbReference>
<dbReference type="InterPro" id="IPR003509">
    <property type="entry name" value="UPF0102_YraN-like"/>
</dbReference>
<dbReference type="Gene3D" id="3.40.1350.10">
    <property type="match status" value="1"/>
</dbReference>
<dbReference type="SUPFAM" id="SSF52980">
    <property type="entry name" value="Restriction endonuclease-like"/>
    <property type="match status" value="1"/>
</dbReference>
<dbReference type="AlphaFoldDB" id="A0A2M7S559"/>
<accession>A0A2M7S559</accession>
<evidence type="ECO:0000256" key="2">
    <source>
        <dbReference type="HAMAP-Rule" id="MF_00048"/>
    </source>
</evidence>
<comment type="similarity">
    <text evidence="1 2">Belongs to the UPF0102 family.</text>
</comment>
<organism evidence="3 4">
    <name type="scientific">Candidatus Desantisbacteria bacterium CG_4_10_14_0_8_um_filter_48_22</name>
    <dbReference type="NCBI Taxonomy" id="1974543"/>
    <lineage>
        <taxon>Bacteria</taxon>
        <taxon>Candidatus Desantisiibacteriota</taxon>
    </lineage>
</organism>
<evidence type="ECO:0000313" key="3">
    <source>
        <dbReference type="EMBL" id="PIZ14682.1"/>
    </source>
</evidence>
<proteinExistence type="inferred from homology"/>
<dbReference type="NCBIfam" id="NF009150">
    <property type="entry name" value="PRK12497.1-3"/>
    <property type="match status" value="1"/>
</dbReference>
<dbReference type="EMBL" id="PFMR01000314">
    <property type="protein sequence ID" value="PIZ14682.1"/>
    <property type="molecule type" value="Genomic_DNA"/>
</dbReference>
<dbReference type="Pfam" id="PF02021">
    <property type="entry name" value="UPF0102"/>
    <property type="match status" value="1"/>
</dbReference>
<dbReference type="NCBIfam" id="NF009154">
    <property type="entry name" value="PRK12497.3-3"/>
    <property type="match status" value="1"/>
</dbReference>
<dbReference type="HAMAP" id="MF_00048">
    <property type="entry name" value="UPF0102"/>
    <property type="match status" value="1"/>
</dbReference>
<dbReference type="GO" id="GO:0003676">
    <property type="term" value="F:nucleic acid binding"/>
    <property type="evidence" value="ECO:0007669"/>
    <property type="project" value="InterPro"/>
</dbReference>